<keyword evidence="2" id="KW-1185">Reference proteome</keyword>
<proteinExistence type="predicted"/>
<protein>
    <submittedName>
        <fullName evidence="3">Uncharacterized protein LOC111083883</fullName>
    </submittedName>
</protein>
<reference evidence="3" key="1">
    <citation type="submission" date="2025-08" db="UniProtKB">
        <authorList>
            <consortium name="RefSeq"/>
        </authorList>
    </citation>
    <scope>IDENTIFICATION</scope>
    <source>
        <tissue evidence="3">Muscle</tissue>
    </source>
</reference>
<feature type="region of interest" description="Disordered" evidence="1">
    <location>
        <begin position="1"/>
        <end position="61"/>
    </location>
</feature>
<feature type="compositionally biased region" description="Basic and acidic residues" evidence="1">
    <location>
        <begin position="1"/>
        <end position="10"/>
    </location>
</feature>
<sequence>MSHFDSESSRRSSVRRSSNLKHSNSVPLLDEQTFPEPLSISKDSQSSVGSETPKIEDSDVYQRSVSVPVGLNDTLGQVLPIHADSPARERALPYTSEETLGAIGYQKNYHTAQMSTYQRLALESKPIDGEKAPPSCSLTETKADGDENVNKPVNVRIS</sequence>
<gene>
    <name evidence="3" type="primary">LOC111083883</name>
</gene>
<name>A0ABM1RY54_LIMPO</name>
<feature type="compositionally biased region" description="Polar residues" evidence="1">
    <location>
        <begin position="41"/>
        <end position="50"/>
    </location>
</feature>
<dbReference type="Proteomes" id="UP000694941">
    <property type="component" value="Unplaced"/>
</dbReference>
<organism evidence="2 3">
    <name type="scientific">Limulus polyphemus</name>
    <name type="common">Atlantic horseshoe crab</name>
    <dbReference type="NCBI Taxonomy" id="6850"/>
    <lineage>
        <taxon>Eukaryota</taxon>
        <taxon>Metazoa</taxon>
        <taxon>Ecdysozoa</taxon>
        <taxon>Arthropoda</taxon>
        <taxon>Chelicerata</taxon>
        <taxon>Merostomata</taxon>
        <taxon>Xiphosura</taxon>
        <taxon>Limulidae</taxon>
        <taxon>Limulus</taxon>
    </lineage>
</organism>
<dbReference type="RefSeq" id="XP_022236309.1">
    <property type="nucleotide sequence ID" value="XM_022380601.1"/>
</dbReference>
<evidence type="ECO:0000256" key="1">
    <source>
        <dbReference type="SAM" id="MobiDB-lite"/>
    </source>
</evidence>
<evidence type="ECO:0000313" key="3">
    <source>
        <dbReference type="RefSeq" id="XP_022236309.1"/>
    </source>
</evidence>
<evidence type="ECO:0000313" key="2">
    <source>
        <dbReference type="Proteomes" id="UP000694941"/>
    </source>
</evidence>
<feature type="region of interest" description="Disordered" evidence="1">
    <location>
        <begin position="127"/>
        <end position="158"/>
    </location>
</feature>
<accession>A0ABM1RY54</accession>
<dbReference type="GeneID" id="111083883"/>